<dbReference type="EnsemblMetazoa" id="GAUT038785-RA">
    <property type="protein sequence ID" value="GAUT038785-PA"/>
    <property type="gene ID" value="GAUT038785"/>
</dbReference>
<reference evidence="1" key="1">
    <citation type="submission" date="2020-05" db="UniProtKB">
        <authorList>
            <consortium name="EnsemblMetazoa"/>
        </authorList>
    </citation>
    <scope>IDENTIFICATION</scope>
    <source>
        <strain evidence="1">TTRI</strain>
    </source>
</reference>
<dbReference type="AlphaFoldDB" id="A0A1A9VIQ7"/>
<organism evidence="1 2">
    <name type="scientific">Glossina austeni</name>
    <name type="common">Savannah tsetse fly</name>
    <dbReference type="NCBI Taxonomy" id="7395"/>
    <lineage>
        <taxon>Eukaryota</taxon>
        <taxon>Metazoa</taxon>
        <taxon>Ecdysozoa</taxon>
        <taxon>Arthropoda</taxon>
        <taxon>Hexapoda</taxon>
        <taxon>Insecta</taxon>
        <taxon>Pterygota</taxon>
        <taxon>Neoptera</taxon>
        <taxon>Endopterygota</taxon>
        <taxon>Diptera</taxon>
        <taxon>Brachycera</taxon>
        <taxon>Muscomorpha</taxon>
        <taxon>Hippoboscoidea</taxon>
        <taxon>Glossinidae</taxon>
        <taxon>Glossina</taxon>
    </lineage>
</organism>
<sequence>MRPIQPGTVRREVPLSTKMKISNRDGTAARVASSRPGLAPSVASSFRRPAAGHIATRVTDIVEESAEFGCYVENVAVLSAQVTVVPNVCTSLVVCGITKNLVNVVKLPGGIAPRITLAVKQVASNCSPISFSPFGIISDAEFIGGVRCTSGSRLPMCDESLNRSPVTQNSLVVRALWAIVHAENSSSLLYHAFRNSAKYSRCISAIFTPTPGLQANFAFTGYAVILAKSQRVYSILVKESSKRVRLTSTSRLYLVTKTALMISLEMNELFEMANDLESISVRNTDRDQPRNQFRALQLEQRQMIEQNRQPKTRQDAKRGSFTTLIKLIVMSQATEENCYCIAKPQIGSMCCHSMKSIPSNWLEEIYEFQHGLEQPLDDTSGTITGSIIENKIYEKSNVRNSWLNITNISSDHIVKHHPTGHTIQREKPKDVAEQFKSADTHLIE</sequence>
<protein>
    <submittedName>
        <fullName evidence="1">Uncharacterized protein</fullName>
    </submittedName>
</protein>
<evidence type="ECO:0000313" key="1">
    <source>
        <dbReference type="EnsemblMetazoa" id="GAUT038785-PA"/>
    </source>
</evidence>
<evidence type="ECO:0000313" key="2">
    <source>
        <dbReference type="Proteomes" id="UP000078200"/>
    </source>
</evidence>
<dbReference type="Proteomes" id="UP000078200">
    <property type="component" value="Unassembled WGS sequence"/>
</dbReference>
<dbReference type="VEuPathDB" id="VectorBase:GAUT038785"/>
<accession>A0A1A9VIQ7</accession>
<keyword evidence="2" id="KW-1185">Reference proteome</keyword>
<name>A0A1A9VIQ7_GLOAU</name>
<proteinExistence type="predicted"/>